<feature type="domain" description="Peptidase A2" evidence="2">
    <location>
        <begin position="45"/>
        <end position="125"/>
    </location>
</feature>
<keyword evidence="1" id="KW-0378">Hydrolase</keyword>
<reference evidence="3 4" key="1">
    <citation type="submission" date="2020-08" db="EMBL/GenBank/DDBJ databases">
        <title>A Genomic Blueprint of the Chicken Gut Microbiome.</title>
        <authorList>
            <person name="Gilroy R."/>
            <person name="Ravi A."/>
            <person name="Getino M."/>
            <person name="Pursley I."/>
            <person name="Horton D.L."/>
            <person name="Alikhan N.-F."/>
            <person name="Baker D."/>
            <person name="Gharbi K."/>
            <person name="Hall N."/>
            <person name="Watson M."/>
            <person name="Adriaenssens E.M."/>
            <person name="Foster-Nyarko E."/>
            <person name="Jarju S."/>
            <person name="Secka A."/>
            <person name="Antonio M."/>
            <person name="Oren A."/>
            <person name="Chaudhuri R."/>
            <person name="La Ragione R.M."/>
            <person name="Hildebrand F."/>
            <person name="Pallen M.J."/>
        </authorList>
    </citation>
    <scope>NUCLEOTIDE SEQUENCE [LARGE SCALE GENOMIC DNA]</scope>
    <source>
        <strain evidence="3 4">Sa1CVN1</strain>
    </source>
</reference>
<organism evidence="3 4">
    <name type="scientific">Phocaeicola intestinalis</name>
    <dbReference type="NCBI Taxonomy" id="2762212"/>
    <lineage>
        <taxon>Bacteria</taxon>
        <taxon>Pseudomonadati</taxon>
        <taxon>Bacteroidota</taxon>
        <taxon>Bacteroidia</taxon>
        <taxon>Bacteroidales</taxon>
        <taxon>Bacteroidaceae</taxon>
        <taxon>Phocaeicola</taxon>
    </lineage>
</organism>
<keyword evidence="4" id="KW-1185">Reference proteome</keyword>
<dbReference type="InterPro" id="IPR001995">
    <property type="entry name" value="Peptidase_A2_cat"/>
</dbReference>
<dbReference type="PROSITE" id="PS00141">
    <property type="entry name" value="ASP_PROTEASE"/>
    <property type="match status" value="1"/>
</dbReference>
<accession>A0ABR8Y3R1</accession>
<evidence type="ECO:0000313" key="4">
    <source>
        <dbReference type="Proteomes" id="UP000620874"/>
    </source>
</evidence>
<dbReference type="Proteomes" id="UP000620874">
    <property type="component" value="Unassembled WGS sequence"/>
</dbReference>
<proteinExistence type="predicted"/>
<evidence type="ECO:0000259" key="2">
    <source>
        <dbReference type="PROSITE" id="PS50175"/>
    </source>
</evidence>
<dbReference type="RefSeq" id="WP_191762666.1">
    <property type="nucleotide sequence ID" value="NZ_JACSPP010000001.1"/>
</dbReference>
<protein>
    <recommendedName>
        <fullName evidence="2">Peptidase A2 domain-containing protein</fullName>
    </recommendedName>
</protein>
<dbReference type="EMBL" id="JACSPP010000001">
    <property type="protein sequence ID" value="MBD8038851.1"/>
    <property type="molecule type" value="Genomic_DNA"/>
</dbReference>
<name>A0ABR8Y3R1_9BACT</name>
<evidence type="ECO:0000313" key="3">
    <source>
        <dbReference type="EMBL" id="MBD8038851.1"/>
    </source>
</evidence>
<dbReference type="Gene3D" id="2.40.70.10">
    <property type="entry name" value="Acid Proteases"/>
    <property type="match status" value="1"/>
</dbReference>
<comment type="caution">
    <text evidence="3">The sequence shown here is derived from an EMBL/GenBank/DDBJ whole genome shotgun (WGS) entry which is preliminary data.</text>
</comment>
<sequence length="277" mass="31507">MKKLLFIIVSIATVGLFLIGMKPKINPFVSAFDKDGYVTFSGSGMNFLFDTGANITLLYADTVPESFYPFMQADAKDIAGNDFSVKKYFSFYTCLGNIEGNLWTVILLPRRFQWQHIHGVIGTDMIDRCNWLLDFEEGTISNVHPFVSGTPDMVLRYKKERGLYYVEGMELNGVKCSHVLIDTGYDRSDFLLPKQDIEQMSDACFLKKDTCYGFMDAGSVITVYEVAQGKVNQKLFKNVTLATLASRRTIGISFFKRFSQVVLDTRKQEIRCYCLNE</sequence>
<dbReference type="SUPFAM" id="SSF50630">
    <property type="entry name" value="Acid proteases"/>
    <property type="match status" value="1"/>
</dbReference>
<dbReference type="InterPro" id="IPR001969">
    <property type="entry name" value="Aspartic_peptidase_AS"/>
</dbReference>
<dbReference type="InterPro" id="IPR021109">
    <property type="entry name" value="Peptidase_aspartic_dom_sf"/>
</dbReference>
<dbReference type="PROSITE" id="PS50175">
    <property type="entry name" value="ASP_PROT_RETROV"/>
    <property type="match status" value="1"/>
</dbReference>
<gene>
    <name evidence="3" type="ORF">H9625_00030</name>
</gene>
<evidence type="ECO:0000256" key="1">
    <source>
        <dbReference type="ARBA" id="ARBA00022801"/>
    </source>
</evidence>